<dbReference type="Proteomes" id="UP001056120">
    <property type="component" value="Linkage Group LG15"/>
</dbReference>
<gene>
    <name evidence="1" type="ORF">L1987_45514</name>
</gene>
<name>A0ACB9FXT6_9ASTR</name>
<reference evidence="1 2" key="2">
    <citation type="journal article" date="2022" name="Mol. Ecol. Resour.">
        <title>The genomes of chicory, endive, great burdock and yacon provide insights into Asteraceae paleo-polyploidization history and plant inulin production.</title>
        <authorList>
            <person name="Fan W."/>
            <person name="Wang S."/>
            <person name="Wang H."/>
            <person name="Wang A."/>
            <person name="Jiang F."/>
            <person name="Liu H."/>
            <person name="Zhao H."/>
            <person name="Xu D."/>
            <person name="Zhang Y."/>
        </authorList>
    </citation>
    <scope>NUCLEOTIDE SEQUENCE [LARGE SCALE GENOMIC DNA]</scope>
    <source>
        <strain evidence="2">cv. Yunnan</strain>
        <tissue evidence="1">Leaves</tissue>
    </source>
</reference>
<dbReference type="EMBL" id="CM042032">
    <property type="protein sequence ID" value="KAI3775761.1"/>
    <property type="molecule type" value="Genomic_DNA"/>
</dbReference>
<comment type="caution">
    <text evidence="1">The sequence shown here is derived from an EMBL/GenBank/DDBJ whole genome shotgun (WGS) entry which is preliminary data.</text>
</comment>
<evidence type="ECO:0000313" key="1">
    <source>
        <dbReference type="EMBL" id="KAI3775761.1"/>
    </source>
</evidence>
<organism evidence="1 2">
    <name type="scientific">Smallanthus sonchifolius</name>
    <dbReference type="NCBI Taxonomy" id="185202"/>
    <lineage>
        <taxon>Eukaryota</taxon>
        <taxon>Viridiplantae</taxon>
        <taxon>Streptophyta</taxon>
        <taxon>Embryophyta</taxon>
        <taxon>Tracheophyta</taxon>
        <taxon>Spermatophyta</taxon>
        <taxon>Magnoliopsida</taxon>
        <taxon>eudicotyledons</taxon>
        <taxon>Gunneridae</taxon>
        <taxon>Pentapetalae</taxon>
        <taxon>asterids</taxon>
        <taxon>campanulids</taxon>
        <taxon>Asterales</taxon>
        <taxon>Asteraceae</taxon>
        <taxon>Asteroideae</taxon>
        <taxon>Heliantheae alliance</taxon>
        <taxon>Millerieae</taxon>
        <taxon>Smallanthus</taxon>
    </lineage>
</organism>
<keyword evidence="2" id="KW-1185">Reference proteome</keyword>
<sequence>MWVSRSGECRLKILDEAHKLRYSIHPGTTKMYQDLRKDCWWPSVKFKLMKYVAKCLTCSQVKVEHQKPYDSYHASIGMPPNEILYGMRCRTLMCWGEVGHKELGSKKIVQTMAEKIDLIKIRMIDVQDRRKLASISAARCECESDQEKRLSKEWNVESPR</sequence>
<protein>
    <submittedName>
        <fullName evidence="1">Uncharacterized protein</fullName>
    </submittedName>
</protein>
<evidence type="ECO:0000313" key="2">
    <source>
        <dbReference type="Proteomes" id="UP001056120"/>
    </source>
</evidence>
<reference evidence="2" key="1">
    <citation type="journal article" date="2022" name="Mol. Ecol. Resour.">
        <title>The genomes of chicory, endive, great burdock and yacon provide insights into Asteraceae palaeo-polyploidization history and plant inulin production.</title>
        <authorList>
            <person name="Fan W."/>
            <person name="Wang S."/>
            <person name="Wang H."/>
            <person name="Wang A."/>
            <person name="Jiang F."/>
            <person name="Liu H."/>
            <person name="Zhao H."/>
            <person name="Xu D."/>
            <person name="Zhang Y."/>
        </authorList>
    </citation>
    <scope>NUCLEOTIDE SEQUENCE [LARGE SCALE GENOMIC DNA]</scope>
    <source>
        <strain evidence="2">cv. Yunnan</strain>
    </source>
</reference>
<proteinExistence type="predicted"/>
<accession>A0ACB9FXT6</accession>